<keyword evidence="4" id="KW-0503">Monooxygenase</keyword>
<evidence type="ECO:0000259" key="5">
    <source>
        <dbReference type="Pfam" id="PF00296"/>
    </source>
</evidence>
<keyword evidence="3" id="KW-0560">Oxidoreductase</keyword>
<dbReference type="InterPro" id="IPR050172">
    <property type="entry name" value="SsuD_RutA_monooxygenase"/>
</dbReference>
<keyword evidence="2" id="KW-0288">FMN</keyword>
<keyword evidence="1" id="KW-0285">Flavoprotein</keyword>
<dbReference type="GO" id="GO:0046306">
    <property type="term" value="P:alkanesulfonate catabolic process"/>
    <property type="evidence" value="ECO:0007669"/>
    <property type="project" value="TreeGrafter"/>
</dbReference>
<dbReference type="InterPro" id="IPR019921">
    <property type="entry name" value="Lucif-like_OxRdtase_Rv2161c"/>
</dbReference>
<dbReference type="SUPFAM" id="SSF51679">
    <property type="entry name" value="Bacterial luciferase-like"/>
    <property type="match status" value="1"/>
</dbReference>
<dbReference type="InterPro" id="IPR011251">
    <property type="entry name" value="Luciferase-like_dom"/>
</dbReference>
<evidence type="ECO:0000256" key="2">
    <source>
        <dbReference type="ARBA" id="ARBA00022643"/>
    </source>
</evidence>
<dbReference type="PANTHER" id="PTHR42847:SF4">
    <property type="entry name" value="ALKANESULFONATE MONOOXYGENASE-RELATED"/>
    <property type="match status" value="1"/>
</dbReference>
<dbReference type="Gene3D" id="3.20.20.30">
    <property type="entry name" value="Luciferase-like domain"/>
    <property type="match status" value="1"/>
</dbReference>
<dbReference type="NCBIfam" id="TIGR03619">
    <property type="entry name" value="F420_Rv2161c"/>
    <property type="match status" value="1"/>
</dbReference>
<feature type="domain" description="Luciferase-like" evidence="5">
    <location>
        <begin position="14"/>
        <end position="248"/>
    </location>
</feature>
<dbReference type="GO" id="GO:0008726">
    <property type="term" value="F:alkanesulfonate monooxygenase activity"/>
    <property type="evidence" value="ECO:0007669"/>
    <property type="project" value="TreeGrafter"/>
</dbReference>
<dbReference type="Pfam" id="PF00296">
    <property type="entry name" value="Bac_luciferase"/>
    <property type="match status" value="1"/>
</dbReference>
<organism evidence="6">
    <name type="scientific">freshwater metagenome</name>
    <dbReference type="NCBI Taxonomy" id="449393"/>
    <lineage>
        <taxon>unclassified sequences</taxon>
        <taxon>metagenomes</taxon>
        <taxon>ecological metagenomes</taxon>
    </lineage>
</organism>
<protein>
    <submittedName>
        <fullName evidence="6">Unannotated protein</fullName>
    </submittedName>
</protein>
<evidence type="ECO:0000313" key="6">
    <source>
        <dbReference type="EMBL" id="CAB4792993.1"/>
    </source>
</evidence>
<evidence type="ECO:0000256" key="3">
    <source>
        <dbReference type="ARBA" id="ARBA00023002"/>
    </source>
</evidence>
<reference evidence="6" key="1">
    <citation type="submission" date="2020-05" db="EMBL/GenBank/DDBJ databases">
        <authorList>
            <person name="Chiriac C."/>
            <person name="Salcher M."/>
            <person name="Ghai R."/>
            <person name="Kavagutti S V."/>
        </authorList>
    </citation>
    <scope>NUCLEOTIDE SEQUENCE</scope>
</reference>
<proteinExistence type="predicted"/>
<name>A0A6J6XB08_9ZZZZ</name>
<dbReference type="PANTHER" id="PTHR42847">
    <property type="entry name" value="ALKANESULFONATE MONOOXYGENASE"/>
    <property type="match status" value="1"/>
</dbReference>
<gene>
    <name evidence="6" type="ORF">UFOPK2992_00570</name>
</gene>
<dbReference type="EMBL" id="CAFAAI010000077">
    <property type="protein sequence ID" value="CAB4792993.1"/>
    <property type="molecule type" value="Genomic_DNA"/>
</dbReference>
<accession>A0A6J6XB08</accession>
<evidence type="ECO:0000256" key="4">
    <source>
        <dbReference type="ARBA" id="ARBA00023033"/>
    </source>
</evidence>
<evidence type="ECO:0000256" key="1">
    <source>
        <dbReference type="ARBA" id="ARBA00022630"/>
    </source>
</evidence>
<dbReference type="AlphaFoldDB" id="A0A6J6XB08"/>
<sequence>MELGAVLPTTEIGNDTGAVRDWAQAVEQMGYDRIIAYDHVLGAVHADREPPLWGPYTETDPFREPMVLFGYLAGVTKHVELMTGVLILPQRQTALVAKQSIEIDLLSDGRFVLGVGTGWNHVEYESLGTEYRNRARRFDEQIELLRLLWGAPVIDYTGRYHRVDRAGLLPVPQRQIPIWFGGGSDAAMARAAAVGDGFYFGAAGGRIEGALERLRAMLVERGRDSATYPVGAQIHTGRGAEKCAAEAAGWKSVGGTHLSVSTMSSKMLGAIDRPCSTVNEHLALLEESLLMLRSL</sequence>
<dbReference type="InterPro" id="IPR036661">
    <property type="entry name" value="Luciferase-like_sf"/>
</dbReference>